<evidence type="ECO:0000313" key="2">
    <source>
        <dbReference type="Ensembl" id="ENSCMIP00000019703.1"/>
    </source>
</evidence>
<dbReference type="AlphaFoldDB" id="A0A4W3HQW3"/>
<reference evidence="2" key="5">
    <citation type="submission" date="2025-09" db="UniProtKB">
        <authorList>
            <consortium name="Ensembl"/>
        </authorList>
    </citation>
    <scope>IDENTIFICATION</scope>
</reference>
<keyword evidence="3" id="KW-1185">Reference proteome</keyword>
<dbReference type="InParanoid" id="A0A4W3HQW3"/>
<feature type="region of interest" description="Disordered" evidence="1">
    <location>
        <begin position="75"/>
        <end position="99"/>
    </location>
</feature>
<organism evidence="2 3">
    <name type="scientific">Callorhinchus milii</name>
    <name type="common">Ghost shark</name>
    <dbReference type="NCBI Taxonomy" id="7868"/>
    <lineage>
        <taxon>Eukaryota</taxon>
        <taxon>Metazoa</taxon>
        <taxon>Chordata</taxon>
        <taxon>Craniata</taxon>
        <taxon>Vertebrata</taxon>
        <taxon>Chondrichthyes</taxon>
        <taxon>Holocephali</taxon>
        <taxon>Chimaeriformes</taxon>
        <taxon>Callorhinchidae</taxon>
        <taxon>Callorhinchus</taxon>
    </lineage>
</organism>
<name>A0A4W3HQW3_CALMI</name>
<reference evidence="3" key="2">
    <citation type="journal article" date="2007" name="PLoS Biol.">
        <title>Survey sequencing and comparative analysis of the elephant shark (Callorhinchus milii) genome.</title>
        <authorList>
            <person name="Venkatesh B."/>
            <person name="Kirkness E.F."/>
            <person name="Loh Y.H."/>
            <person name="Halpern A.L."/>
            <person name="Lee A.P."/>
            <person name="Johnson J."/>
            <person name="Dandona N."/>
            <person name="Viswanathan L.D."/>
            <person name="Tay A."/>
            <person name="Venter J.C."/>
            <person name="Strausberg R.L."/>
            <person name="Brenner S."/>
        </authorList>
    </citation>
    <scope>NUCLEOTIDE SEQUENCE [LARGE SCALE GENOMIC DNA]</scope>
</reference>
<accession>A0A4W3HQW3</accession>
<reference evidence="3" key="3">
    <citation type="journal article" date="2014" name="Nature">
        <title>Elephant shark genome provides unique insights into gnathostome evolution.</title>
        <authorList>
            <consortium name="International Elephant Shark Genome Sequencing Consortium"/>
            <person name="Venkatesh B."/>
            <person name="Lee A.P."/>
            <person name="Ravi V."/>
            <person name="Maurya A.K."/>
            <person name="Lian M.M."/>
            <person name="Swann J.B."/>
            <person name="Ohta Y."/>
            <person name="Flajnik M.F."/>
            <person name="Sutoh Y."/>
            <person name="Kasahara M."/>
            <person name="Hoon S."/>
            <person name="Gangu V."/>
            <person name="Roy S.W."/>
            <person name="Irimia M."/>
            <person name="Korzh V."/>
            <person name="Kondrychyn I."/>
            <person name="Lim Z.W."/>
            <person name="Tay B.H."/>
            <person name="Tohari S."/>
            <person name="Kong K.W."/>
            <person name="Ho S."/>
            <person name="Lorente-Galdos B."/>
            <person name="Quilez J."/>
            <person name="Marques-Bonet T."/>
            <person name="Raney B.J."/>
            <person name="Ingham P.W."/>
            <person name="Tay A."/>
            <person name="Hillier L.W."/>
            <person name="Minx P."/>
            <person name="Boehm T."/>
            <person name="Wilson R.K."/>
            <person name="Brenner S."/>
            <person name="Warren W.C."/>
        </authorList>
    </citation>
    <scope>NUCLEOTIDE SEQUENCE [LARGE SCALE GENOMIC DNA]</scope>
</reference>
<reference evidence="3" key="1">
    <citation type="journal article" date="2006" name="Science">
        <title>Ancient noncoding elements conserved in the human genome.</title>
        <authorList>
            <person name="Venkatesh B."/>
            <person name="Kirkness E.F."/>
            <person name="Loh Y.H."/>
            <person name="Halpern A.L."/>
            <person name="Lee A.P."/>
            <person name="Johnson J."/>
            <person name="Dandona N."/>
            <person name="Viswanathan L.D."/>
            <person name="Tay A."/>
            <person name="Venter J.C."/>
            <person name="Strausberg R.L."/>
            <person name="Brenner S."/>
        </authorList>
    </citation>
    <scope>NUCLEOTIDE SEQUENCE [LARGE SCALE GENOMIC DNA]</scope>
</reference>
<dbReference type="Ensembl" id="ENSCMIT00000020071.1">
    <property type="protein sequence ID" value="ENSCMIP00000019703.1"/>
    <property type="gene ID" value="ENSCMIG00000009159.1"/>
</dbReference>
<reference evidence="2" key="4">
    <citation type="submission" date="2025-08" db="UniProtKB">
        <authorList>
            <consortium name="Ensembl"/>
        </authorList>
    </citation>
    <scope>IDENTIFICATION</scope>
</reference>
<evidence type="ECO:0000256" key="1">
    <source>
        <dbReference type="SAM" id="MobiDB-lite"/>
    </source>
</evidence>
<proteinExistence type="predicted"/>
<dbReference type="Proteomes" id="UP000314986">
    <property type="component" value="Unassembled WGS sequence"/>
</dbReference>
<evidence type="ECO:0000313" key="3">
    <source>
        <dbReference type="Proteomes" id="UP000314986"/>
    </source>
</evidence>
<protein>
    <submittedName>
        <fullName evidence="2">Uncharacterized protein</fullName>
    </submittedName>
</protein>
<sequence length="132" mass="14719">MSLLLVPRTLCSTIGGRAFSHCAPELWNTLPQSLCLAPSLPFQVLPENLSFRPSCYLHSDQGWCCPCIGPRGAPKTRTKPRTSGRGEGILLRHPSPARSQEPPLVENLIRRLKMTNLLLFLFFGGIIIRRVE</sequence>